<dbReference type="SMART" id="SM00346">
    <property type="entry name" value="HTH_ICLR"/>
    <property type="match status" value="1"/>
</dbReference>
<sequence length="251" mass="28116">MEGKLYGSVLVKAAQILDVLGDGKSKTIHEVSAATGINPPTVSKILTTLVYIGYASKASESKEYFLGTKFIQFSNVKTDITSLIEITQPFLELLQSKIDETVHFAVPRENEVVYVNKIEPKNQNIYMTSKIGLTRPFYSSGIGKAVLSTYDDDRVARYLATAKMTPFTEHTITEPQQLMAEIKKIRKQGFAIDDEEQEKDMYCVATYLKQASITVGALSVSLPKFRMTPAYRDKIIKELLAVKQKIEVELN</sequence>
<dbReference type="InterPro" id="IPR029016">
    <property type="entry name" value="GAF-like_dom_sf"/>
</dbReference>
<dbReference type="Proteomes" id="UP000032279">
    <property type="component" value="Unassembled WGS sequence"/>
</dbReference>
<dbReference type="EMBL" id="AWTT01000008">
    <property type="protein sequence ID" value="KIS03853.1"/>
    <property type="molecule type" value="Genomic_DNA"/>
</dbReference>
<dbReference type="InterPro" id="IPR036388">
    <property type="entry name" value="WH-like_DNA-bd_sf"/>
</dbReference>
<dbReference type="InterPro" id="IPR050707">
    <property type="entry name" value="HTH_MetabolicPath_Reg"/>
</dbReference>
<dbReference type="InterPro" id="IPR005471">
    <property type="entry name" value="Tscrpt_reg_IclR_N"/>
</dbReference>
<dbReference type="Pfam" id="PF01614">
    <property type="entry name" value="IclR_C"/>
    <property type="match status" value="1"/>
</dbReference>
<evidence type="ECO:0000256" key="3">
    <source>
        <dbReference type="ARBA" id="ARBA00023163"/>
    </source>
</evidence>
<name>A0A0D0Y6E8_9LACO</name>
<dbReference type="PATRIC" id="fig|1335616.4.peg.500"/>
<keyword evidence="1" id="KW-0805">Transcription regulation</keyword>
<reference evidence="6 7" key="1">
    <citation type="submission" date="2013-08" db="EMBL/GenBank/DDBJ databases">
        <title>Lactobacillus wasatchii sp. WDC04, a late gas producing bacteria isolated from aged chedder cheese.</title>
        <authorList>
            <person name="Oberg C.J."/>
            <person name="Culumber M."/>
            <person name="McMahon D.J."/>
            <person name="Broadbent J.R."/>
            <person name="Oberg T.S."/>
            <person name="Ortaki F."/>
        </authorList>
    </citation>
    <scope>NUCLEOTIDE SEQUENCE [LARGE SCALE GENOMIC DNA]</scope>
    <source>
        <strain evidence="6 7">WDC04</strain>
    </source>
</reference>
<evidence type="ECO:0000256" key="2">
    <source>
        <dbReference type="ARBA" id="ARBA00023125"/>
    </source>
</evidence>
<dbReference type="PANTHER" id="PTHR30136">
    <property type="entry name" value="HELIX-TURN-HELIX TRANSCRIPTIONAL REGULATOR, ICLR FAMILY"/>
    <property type="match status" value="1"/>
</dbReference>
<dbReference type="STRING" id="1335616.WDC_0500"/>
<accession>A0A0D0Y6E8</accession>
<dbReference type="Gene3D" id="3.30.450.40">
    <property type="match status" value="1"/>
</dbReference>
<keyword evidence="2" id="KW-0238">DNA-binding</keyword>
<dbReference type="GO" id="GO:0003700">
    <property type="term" value="F:DNA-binding transcription factor activity"/>
    <property type="evidence" value="ECO:0007669"/>
    <property type="project" value="TreeGrafter"/>
</dbReference>
<gene>
    <name evidence="6" type="ORF">WDC_0500</name>
</gene>
<dbReference type="GO" id="GO:0003677">
    <property type="term" value="F:DNA binding"/>
    <property type="evidence" value="ECO:0007669"/>
    <property type="project" value="UniProtKB-KW"/>
</dbReference>
<dbReference type="InterPro" id="IPR036390">
    <property type="entry name" value="WH_DNA-bd_sf"/>
</dbReference>
<dbReference type="Gene3D" id="1.10.10.10">
    <property type="entry name" value="Winged helix-like DNA-binding domain superfamily/Winged helix DNA-binding domain"/>
    <property type="match status" value="1"/>
</dbReference>
<evidence type="ECO:0000259" key="4">
    <source>
        <dbReference type="PROSITE" id="PS51077"/>
    </source>
</evidence>
<comment type="caution">
    <text evidence="6">The sequence shown here is derived from an EMBL/GenBank/DDBJ whole genome shotgun (WGS) entry which is preliminary data.</text>
</comment>
<evidence type="ECO:0000313" key="6">
    <source>
        <dbReference type="EMBL" id="KIS03853.1"/>
    </source>
</evidence>
<dbReference type="AlphaFoldDB" id="A0A0D0Y6E8"/>
<evidence type="ECO:0000256" key="1">
    <source>
        <dbReference type="ARBA" id="ARBA00023015"/>
    </source>
</evidence>
<keyword evidence="3" id="KW-0804">Transcription</keyword>
<organism evidence="6 7">
    <name type="scientific">Paucilactobacillus wasatchensis</name>
    <dbReference type="NCBI Taxonomy" id="1335616"/>
    <lineage>
        <taxon>Bacteria</taxon>
        <taxon>Bacillati</taxon>
        <taxon>Bacillota</taxon>
        <taxon>Bacilli</taxon>
        <taxon>Lactobacillales</taxon>
        <taxon>Lactobacillaceae</taxon>
        <taxon>Paucilactobacillus</taxon>
    </lineage>
</organism>
<dbReference type="OrthoDB" id="9791752at2"/>
<protein>
    <submittedName>
        <fullName evidence="6">Transcriptional regulator, IclR family</fullName>
    </submittedName>
</protein>
<feature type="domain" description="IclR-ED" evidence="5">
    <location>
        <begin position="69"/>
        <end position="251"/>
    </location>
</feature>
<dbReference type="Pfam" id="PF09339">
    <property type="entry name" value="HTH_IclR"/>
    <property type="match status" value="1"/>
</dbReference>
<evidence type="ECO:0000259" key="5">
    <source>
        <dbReference type="PROSITE" id="PS51078"/>
    </source>
</evidence>
<dbReference type="GO" id="GO:0045892">
    <property type="term" value="P:negative regulation of DNA-templated transcription"/>
    <property type="evidence" value="ECO:0007669"/>
    <property type="project" value="UniProtKB-ARBA"/>
</dbReference>
<dbReference type="PROSITE" id="PS51078">
    <property type="entry name" value="ICLR_ED"/>
    <property type="match status" value="1"/>
</dbReference>
<dbReference type="SUPFAM" id="SSF46785">
    <property type="entry name" value="Winged helix' DNA-binding domain"/>
    <property type="match status" value="1"/>
</dbReference>
<proteinExistence type="predicted"/>
<evidence type="ECO:0000313" key="7">
    <source>
        <dbReference type="Proteomes" id="UP000032279"/>
    </source>
</evidence>
<dbReference type="RefSeq" id="WP_052497766.1">
    <property type="nucleotide sequence ID" value="NZ_AWTT01000008.1"/>
</dbReference>
<dbReference type="PROSITE" id="PS51077">
    <property type="entry name" value="HTH_ICLR"/>
    <property type="match status" value="1"/>
</dbReference>
<keyword evidence="7" id="KW-1185">Reference proteome</keyword>
<dbReference type="InterPro" id="IPR014757">
    <property type="entry name" value="Tscrpt_reg_IclR_C"/>
</dbReference>
<feature type="domain" description="HTH iclR-type" evidence="4">
    <location>
        <begin position="7"/>
        <end position="68"/>
    </location>
</feature>
<dbReference type="PANTHER" id="PTHR30136:SF24">
    <property type="entry name" value="HTH-TYPE TRANSCRIPTIONAL REPRESSOR ALLR"/>
    <property type="match status" value="1"/>
</dbReference>
<dbReference type="SUPFAM" id="SSF55781">
    <property type="entry name" value="GAF domain-like"/>
    <property type="match status" value="1"/>
</dbReference>